<keyword evidence="13" id="KW-1185">Reference proteome</keyword>
<evidence type="ECO:0000256" key="3">
    <source>
        <dbReference type="ARBA" id="ARBA00011887"/>
    </source>
</evidence>
<dbReference type="EMBL" id="LN890655">
    <property type="protein sequence ID" value="CUS03143.2"/>
    <property type="molecule type" value="Genomic_DNA"/>
</dbReference>
<comment type="subcellular location">
    <subcellularLocation>
        <location evidence="1">Cell envelope</location>
    </subcellularLocation>
</comment>
<dbReference type="Pfam" id="PF02335">
    <property type="entry name" value="Cytochrom_C552"/>
    <property type="match status" value="1"/>
</dbReference>
<dbReference type="EC" id="1.7.2.2" evidence="3"/>
<organism evidence="12 13">
    <name type="scientific">Candidatus Promineifilum breve</name>
    <dbReference type="NCBI Taxonomy" id="1806508"/>
    <lineage>
        <taxon>Bacteria</taxon>
        <taxon>Bacillati</taxon>
        <taxon>Chloroflexota</taxon>
        <taxon>Ardenticatenia</taxon>
        <taxon>Candidatus Promineifilales</taxon>
        <taxon>Candidatus Promineifilaceae</taxon>
        <taxon>Candidatus Promineifilum</taxon>
    </lineage>
</organism>
<evidence type="ECO:0000256" key="9">
    <source>
        <dbReference type="ARBA" id="ARBA00023004"/>
    </source>
</evidence>
<dbReference type="Gene3D" id="1.20.140.10">
    <property type="entry name" value="Butyryl-CoA Dehydrogenase, subunit A, domain 3"/>
    <property type="match status" value="1"/>
</dbReference>
<accession>A0A170PFE4</accession>
<evidence type="ECO:0000256" key="11">
    <source>
        <dbReference type="SAM" id="Phobius"/>
    </source>
</evidence>
<evidence type="ECO:0000256" key="6">
    <source>
        <dbReference type="ARBA" id="ARBA00022729"/>
    </source>
</evidence>
<gene>
    <name evidence="12" type="primary">nrfA</name>
    <name evidence="12" type="ORF">CFX0092_A1265</name>
</gene>
<protein>
    <recommendedName>
        <fullName evidence="3">nitrite reductase (cytochrome; ammonia-forming)</fullName>
        <ecNumber evidence="3">1.7.2.2</ecNumber>
    </recommendedName>
</protein>
<evidence type="ECO:0000313" key="13">
    <source>
        <dbReference type="Proteomes" id="UP000215027"/>
    </source>
</evidence>
<dbReference type="CDD" id="cd00548">
    <property type="entry name" value="NrfA-like"/>
    <property type="match status" value="1"/>
</dbReference>
<keyword evidence="11" id="KW-1133">Transmembrane helix</keyword>
<dbReference type="PANTHER" id="PTHR30633:SF0">
    <property type="entry name" value="CYTOCHROME C-552"/>
    <property type="match status" value="1"/>
</dbReference>
<feature type="transmembrane region" description="Helical" evidence="11">
    <location>
        <begin position="14"/>
        <end position="35"/>
    </location>
</feature>
<evidence type="ECO:0000256" key="4">
    <source>
        <dbReference type="ARBA" id="ARBA00022617"/>
    </source>
</evidence>
<dbReference type="Gene3D" id="1.10.1130.10">
    <property type="entry name" value="Flavocytochrome C3, Chain A"/>
    <property type="match status" value="1"/>
</dbReference>
<dbReference type="GO" id="GO:0042279">
    <property type="term" value="F:nitrite reductase (cytochrome, ammonia-forming) activity"/>
    <property type="evidence" value="ECO:0007669"/>
    <property type="project" value="UniProtKB-EC"/>
</dbReference>
<dbReference type="GO" id="GO:0020037">
    <property type="term" value="F:heme binding"/>
    <property type="evidence" value="ECO:0007669"/>
    <property type="project" value="TreeGrafter"/>
</dbReference>
<evidence type="ECO:0000256" key="2">
    <source>
        <dbReference type="ARBA" id="ARBA00009288"/>
    </source>
</evidence>
<dbReference type="OrthoDB" id="9780421at2"/>
<comment type="catalytic activity">
    <reaction evidence="10">
        <text>6 Fe(III)-[cytochrome c] + NH4(+) + 2 H2O = 6 Fe(II)-[cytochrome c] + nitrite + 8 H(+)</text>
        <dbReference type="Rhea" id="RHEA:13089"/>
        <dbReference type="Rhea" id="RHEA-COMP:10350"/>
        <dbReference type="Rhea" id="RHEA-COMP:14399"/>
        <dbReference type="ChEBI" id="CHEBI:15377"/>
        <dbReference type="ChEBI" id="CHEBI:15378"/>
        <dbReference type="ChEBI" id="CHEBI:16301"/>
        <dbReference type="ChEBI" id="CHEBI:28938"/>
        <dbReference type="ChEBI" id="CHEBI:29033"/>
        <dbReference type="ChEBI" id="CHEBI:29034"/>
        <dbReference type="EC" id="1.7.2.2"/>
    </reaction>
</comment>
<dbReference type="Proteomes" id="UP000215027">
    <property type="component" value="Chromosome I"/>
</dbReference>
<dbReference type="SUPFAM" id="SSF48695">
    <property type="entry name" value="Multiheme cytochromes"/>
    <property type="match status" value="1"/>
</dbReference>
<keyword evidence="11" id="KW-0472">Membrane</keyword>
<keyword evidence="9" id="KW-0408">Iron</keyword>
<dbReference type="RefSeq" id="WP_095042679.1">
    <property type="nucleotide sequence ID" value="NZ_LN890655.1"/>
</dbReference>
<dbReference type="KEGG" id="pbf:CFX0092_A1265"/>
<keyword evidence="7" id="KW-0106">Calcium</keyword>
<evidence type="ECO:0000256" key="8">
    <source>
        <dbReference type="ARBA" id="ARBA00023002"/>
    </source>
</evidence>
<reference evidence="12" key="1">
    <citation type="submission" date="2016-01" db="EMBL/GenBank/DDBJ databases">
        <authorList>
            <person name="Mcilroy J.S."/>
            <person name="Karst M S."/>
            <person name="Albertsen M."/>
        </authorList>
    </citation>
    <scope>NUCLEOTIDE SEQUENCE</scope>
    <source>
        <strain evidence="12">Cfx-K</strain>
    </source>
</reference>
<keyword evidence="8 12" id="KW-0560">Oxidoreductase</keyword>
<dbReference type="GO" id="GO:0046872">
    <property type="term" value="F:metal ion binding"/>
    <property type="evidence" value="ECO:0007669"/>
    <property type="project" value="UniProtKB-KW"/>
</dbReference>
<evidence type="ECO:0000256" key="5">
    <source>
        <dbReference type="ARBA" id="ARBA00022723"/>
    </source>
</evidence>
<dbReference type="GO" id="GO:0019645">
    <property type="term" value="P:anaerobic electron transport chain"/>
    <property type="evidence" value="ECO:0007669"/>
    <property type="project" value="TreeGrafter"/>
</dbReference>
<dbReference type="InterPro" id="IPR003321">
    <property type="entry name" value="Cyt_c552"/>
</dbReference>
<keyword evidence="6" id="KW-0732">Signal</keyword>
<evidence type="ECO:0000256" key="10">
    <source>
        <dbReference type="ARBA" id="ARBA00049131"/>
    </source>
</evidence>
<dbReference type="AlphaFoldDB" id="A0A170PFE4"/>
<sequence>MNTQEPTKKSPSRWWLIAAFAGGLVIMGLIAVLLVNITTRKAEGEQYPLHIVEIADDELDPSVWGKNFPRHYDSFMKTQDSTISTPFGGSVPFDRLERFPAMTRIWAGYAFSKDHNEERGHYYMLTDQLETQRIQLVEQPGACANCHSADAPRLIAEMGWEEFNHTPYNELKADLHQGTSCADCHDPQTMELRITRPAFINAMTQRGVDLETATRQEMRTYVCAQCHVEYYFESETKVLTFPWEKGLNIDDIDEYYTEEGFKDWVHKETNAPMIKIQHPEFEMFTSGLHYKSGVACADCHMPYMSEGAVKISDHWLRSPMVNINAACQTCHRQDEAALLERINTIQDRTAGLLRTTEDALIDAIDAIVAAQNAGATDEQLANARQLHRRSSLRWDFVSSENSTGFHSPQESARILADAINFARQAQLEAERLGGTSTTVSTTNAAP</sequence>
<dbReference type="InterPro" id="IPR036280">
    <property type="entry name" value="Multihaem_cyt_sf"/>
</dbReference>
<evidence type="ECO:0000256" key="1">
    <source>
        <dbReference type="ARBA" id="ARBA00004196"/>
    </source>
</evidence>
<keyword evidence="4" id="KW-0349">Heme</keyword>
<proteinExistence type="inferred from homology"/>
<name>A0A170PFE4_9CHLR</name>
<keyword evidence="5" id="KW-0479">Metal-binding</keyword>
<evidence type="ECO:0000313" key="12">
    <source>
        <dbReference type="EMBL" id="CUS03143.2"/>
    </source>
</evidence>
<evidence type="ECO:0000256" key="7">
    <source>
        <dbReference type="ARBA" id="ARBA00022837"/>
    </source>
</evidence>
<dbReference type="GO" id="GO:0030288">
    <property type="term" value="C:outer membrane-bounded periplasmic space"/>
    <property type="evidence" value="ECO:0007669"/>
    <property type="project" value="TreeGrafter"/>
</dbReference>
<keyword evidence="11" id="KW-0812">Transmembrane</keyword>
<dbReference type="PANTHER" id="PTHR30633">
    <property type="entry name" value="CYTOCHROME C-552 RESPIRATORY NITRITE REDUCTASE"/>
    <property type="match status" value="1"/>
</dbReference>
<comment type="similarity">
    <text evidence="2">Belongs to the cytochrome c-552 family.</text>
</comment>
<dbReference type="PIRSF" id="PIRSF000243">
    <property type="entry name" value="Cyt_c552"/>
    <property type="match status" value="1"/>
</dbReference>